<feature type="transmembrane region" description="Helical" evidence="1">
    <location>
        <begin position="882"/>
        <end position="901"/>
    </location>
</feature>
<feature type="transmembrane region" description="Helical" evidence="1">
    <location>
        <begin position="16"/>
        <end position="33"/>
    </location>
</feature>
<proteinExistence type="predicted"/>
<accession>A0AAE4YTM0</accession>
<dbReference type="GO" id="GO:0005886">
    <property type="term" value="C:plasma membrane"/>
    <property type="evidence" value="ECO:0007669"/>
    <property type="project" value="TreeGrafter"/>
</dbReference>
<dbReference type="PANTHER" id="PTHR32063:SF64">
    <property type="entry name" value="ACRB_ACRD_ACRF FAMILY PROTEIN"/>
    <property type="match status" value="1"/>
</dbReference>
<dbReference type="InterPro" id="IPR001036">
    <property type="entry name" value="Acrflvin-R"/>
</dbReference>
<dbReference type="PRINTS" id="PR00702">
    <property type="entry name" value="ACRIFLAVINRP"/>
</dbReference>
<dbReference type="GO" id="GO:0042910">
    <property type="term" value="F:xenobiotic transmembrane transporter activity"/>
    <property type="evidence" value="ECO:0007669"/>
    <property type="project" value="TreeGrafter"/>
</dbReference>
<geneLocation type="plasmid" evidence="3">
    <name>pSM42_Rh01</name>
</geneLocation>
<gene>
    <name evidence="3" type="ORF">ELG94_27060</name>
    <name evidence="2" type="ORF">GR217_25250</name>
</gene>
<keyword evidence="3" id="KW-0614">Plasmid</keyword>
<dbReference type="PANTHER" id="PTHR32063">
    <property type="match status" value="1"/>
</dbReference>
<dbReference type="InterPro" id="IPR027463">
    <property type="entry name" value="AcrB_DN_DC_subdom"/>
</dbReference>
<comment type="caution">
    <text evidence="2">The sequence shown here is derived from an EMBL/GenBank/DDBJ whole genome shotgun (WGS) entry which is preliminary data.</text>
</comment>
<dbReference type="Pfam" id="PF00873">
    <property type="entry name" value="ACR_tran"/>
    <property type="match status" value="1"/>
</dbReference>
<feature type="transmembrane region" description="Helical" evidence="1">
    <location>
        <begin position="344"/>
        <end position="377"/>
    </location>
</feature>
<feature type="transmembrane region" description="Helical" evidence="1">
    <location>
        <begin position="907"/>
        <end position="930"/>
    </location>
</feature>
<dbReference type="Gene3D" id="3.30.70.1440">
    <property type="entry name" value="Multidrug efflux transporter AcrB pore domain"/>
    <property type="match status" value="1"/>
</dbReference>
<dbReference type="SUPFAM" id="SSF82866">
    <property type="entry name" value="Multidrug efflux transporter AcrB transmembrane domain"/>
    <property type="match status" value="2"/>
</dbReference>
<sequence>MKSFNLSDWALEHRSLVWYFMIVFILAGAFSYVKLGREEDPNFTIKTMVITAQWPGASAEEVTRQVTDRIEKKLQELESLDYTKSETVAGQTTVFVELLPTTKAKDVAPTWLRIRNMIADIKGDFPTGVVGPFFNDRFGDVFGNIYAFTSEGLTQRQLRDLVEDARSKVLTVPNVGKVDVIGAQDEAIYLEFSTRQIAALGIDQQSVIQTLQAQNAVTQSGFVDAGPERIALRVSGQFTSEDSLRSINLRINDRFFPLSDVATIKRGYVDPPSALFRFNGQPAIGLAIGMKQGANLLEFGEGLDAQMKRVVADLPIGVDVHRVSDQPAVVDEAVSGFTRALFEAIVIVLIISFISLGLRAGMVVAISIPLVLAITFVVMEYSGISLQRISLGALIIALGLLVDDAMIAVEMMVARLEAGDDLRKAATHVYTSTAFPMLTGTLVTVAGFIPVGLNNSAAGEFTFTLFVVIAVSLIVSWVVAVLFTPLLGVTILPKTMKSHHEKKGRFASVFSWLLGLAMRWRWFTIILTVGVFGLSIGGMGLVQQQFFPSSDRTELVIDWNLPHNSSIAETNRQMARFEKEMLADNKDIDHWTTYVGQGAPRFILSFDVQTPDVSFGQTIIVTKGLDVRDKVRAELQDYLTKTFPGTDAFVKLLDIGPPVGKPVQYRITGPDVQKVRDLSQQFAGVMGSHPLLANMVLDWNEPSRVVKVDVLQDKARQLGVSSEDIATALNGIVEGSTATQVRDDIYLVNVIGRARASERDSIQTLENLQLSTSNGKVVPLSAVANFRYELEQPTIWRRDRQPTITVKAAVVGPTQPATIVDQLKPKVEEFQKNLPVGYKVEVGGAVESSADSQGPIVAVAPLMLFAMATILMIQLQSFSRLFLVFAVAPTALIGVVAALLLSNAPMGFVAILGVLALIGILIRNSVILVVQIEHLRSEGMAPWQAVIEATEHRMRPIMLTAAAATLALIPISREIFWGPMAYAMMGGIVVGTALTLLFLPALYVAWFRIPRDEGVQAEAAAKA</sequence>
<feature type="transmembrane region" description="Helical" evidence="1">
    <location>
        <begin position="856"/>
        <end position="875"/>
    </location>
</feature>
<organism evidence="2 5">
    <name type="scientific">Rhizobium ruizarguesonis</name>
    <dbReference type="NCBI Taxonomy" id="2081791"/>
    <lineage>
        <taxon>Bacteria</taxon>
        <taxon>Pseudomonadati</taxon>
        <taxon>Pseudomonadota</taxon>
        <taxon>Alphaproteobacteria</taxon>
        <taxon>Hyphomicrobiales</taxon>
        <taxon>Rhizobiaceae</taxon>
        <taxon>Rhizobium/Agrobacterium group</taxon>
        <taxon>Rhizobium</taxon>
    </lineage>
</organism>
<feature type="transmembrane region" description="Helical" evidence="1">
    <location>
        <begin position="389"/>
        <end position="409"/>
    </location>
</feature>
<keyword evidence="1" id="KW-1133">Transmembrane helix</keyword>
<feature type="transmembrane region" description="Helical" evidence="1">
    <location>
        <begin position="463"/>
        <end position="492"/>
    </location>
</feature>
<feature type="transmembrane region" description="Helical" evidence="1">
    <location>
        <begin position="522"/>
        <end position="542"/>
    </location>
</feature>
<protein>
    <submittedName>
        <fullName evidence="2">AcrB/AcrD/AcrF family protein</fullName>
    </submittedName>
    <submittedName>
        <fullName evidence="3">Efflux RND transporter permease subunit</fullName>
    </submittedName>
</protein>
<dbReference type="Proteomes" id="UP000291892">
    <property type="component" value="Unassembled WGS sequence"/>
</dbReference>
<evidence type="ECO:0000313" key="4">
    <source>
        <dbReference type="Proteomes" id="UP000291892"/>
    </source>
</evidence>
<evidence type="ECO:0000313" key="3">
    <source>
        <dbReference type="EMBL" id="TBF06605.1"/>
    </source>
</evidence>
<dbReference type="RefSeq" id="WP_130673782.1">
    <property type="nucleotide sequence ID" value="NZ_CP140844.1"/>
</dbReference>
<dbReference type="AlphaFoldDB" id="A0AAE4YTM0"/>
<evidence type="ECO:0000313" key="5">
    <source>
        <dbReference type="Proteomes" id="UP000661163"/>
    </source>
</evidence>
<dbReference type="Gene3D" id="3.30.2090.10">
    <property type="entry name" value="Multidrug efflux transporter AcrB TolC docking domain, DN and DC subdomains"/>
    <property type="match status" value="2"/>
</dbReference>
<evidence type="ECO:0000256" key="1">
    <source>
        <dbReference type="SAM" id="Phobius"/>
    </source>
</evidence>
<feature type="transmembrane region" description="Helical" evidence="1">
    <location>
        <begin position="982"/>
        <end position="1006"/>
    </location>
</feature>
<dbReference type="Gene3D" id="3.30.70.1430">
    <property type="entry name" value="Multidrug efflux transporter AcrB pore domain"/>
    <property type="match status" value="2"/>
</dbReference>
<dbReference type="EMBL" id="WUFC01000024">
    <property type="protein sequence ID" value="NEI50987.1"/>
    <property type="molecule type" value="Genomic_DNA"/>
</dbReference>
<keyword evidence="1" id="KW-0472">Membrane</keyword>
<dbReference type="SUPFAM" id="SSF82693">
    <property type="entry name" value="Multidrug efflux transporter AcrB pore domain, PN1, PN2, PC1 and PC2 subdomains"/>
    <property type="match status" value="2"/>
</dbReference>
<reference evidence="3 4" key="1">
    <citation type="submission" date="2019-02" db="EMBL/GenBank/DDBJ databases">
        <title>The genomic architecture of introgression among sibling species of bacteria.</title>
        <authorList>
            <person name="Cavassim M.I.A."/>
            <person name="Moeskjaer S."/>
            <person name="Moslemi C."/>
            <person name="Fields B."/>
            <person name="Bachmann A."/>
            <person name="Vilhjalmsson B."/>
            <person name="Schierup M.H."/>
            <person name="Young J.P.W."/>
            <person name="Andersen S.U."/>
        </authorList>
    </citation>
    <scope>NUCLEOTIDE SEQUENCE [LARGE SCALE GENOMIC DNA]</scope>
    <source>
        <strain evidence="3 4">SM42</strain>
        <plasmid evidence="3">pSM42_Rh01</plasmid>
    </source>
</reference>
<name>A0AAE4YTM0_9HYPH</name>
<dbReference type="Gene3D" id="3.30.70.1320">
    <property type="entry name" value="Multidrug efflux transporter AcrB pore domain like"/>
    <property type="match status" value="1"/>
</dbReference>
<dbReference type="Gene3D" id="1.20.1640.10">
    <property type="entry name" value="Multidrug efflux transporter AcrB transmembrane domain"/>
    <property type="match status" value="2"/>
</dbReference>
<keyword evidence="1" id="KW-0812">Transmembrane</keyword>
<feature type="transmembrane region" description="Helical" evidence="1">
    <location>
        <begin position="429"/>
        <end position="451"/>
    </location>
</feature>
<dbReference type="EMBL" id="SIKX01000002">
    <property type="protein sequence ID" value="TBF06605.1"/>
    <property type="molecule type" value="Genomic_DNA"/>
</dbReference>
<dbReference type="SUPFAM" id="SSF82714">
    <property type="entry name" value="Multidrug efflux transporter AcrB TolC docking domain, DN and DC subdomains"/>
    <property type="match status" value="2"/>
</dbReference>
<evidence type="ECO:0000313" key="2">
    <source>
        <dbReference type="EMBL" id="NEI50987.1"/>
    </source>
</evidence>
<reference evidence="2 5" key="2">
    <citation type="submission" date="2019-12" db="EMBL/GenBank/DDBJ databases">
        <title>Rhizobium genotypes associated with high levels of biological nitrogen fixation by grain legumes in a temperate-maritime cropping system.</title>
        <authorList>
            <person name="Maluk M."/>
            <person name="Francesc Ferrando Molina F."/>
            <person name="Lopez Del Egido L."/>
            <person name="Lafos M."/>
            <person name="Langarica-Fuentes A."/>
            <person name="Gebre Yohannes G."/>
            <person name="Young M.W."/>
            <person name="Martin P."/>
            <person name="Gantlett R."/>
            <person name="Kenicer G."/>
            <person name="Hawes C."/>
            <person name="Begg G.S."/>
            <person name="Quilliam R.S."/>
            <person name="Squire G.R."/>
            <person name="Poole P.S."/>
            <person name="Young P.W."/>
            <person name="Iannetta P.M."/>
            <person name="James E.K."/>
        </authorList>
    </citation>
    <scope>NUCLEOTIDE SEQUENCE [LARGE SCALE GENOMIC DNA]</scope>
    <source>
        <strain evidence="2 5">JHI985</strain>
    </source>
</reference>
<dbReference type="Proteomes" id="UP000661163">
    <property type="component" value="Unassembled WGS sequence"/>
</dbReference>